<keyword evidence="2" id="KW-0677">Repeat</keyword>
<gene>
    <name evidence="8" type="ORF">MSPICULIGERA_LOCUS6703</name>
</gene>
<protein>
    <recommendedName>
        <fullName evidence="7">C3H1-type domain-containing protein</fullName>
    </recommendedName>
</protein>
<evidence type="ECO:0000259" key="7">
    <source>
        <dbReference type="PROSITE" id="PS50103"/>
    </source>
</evidence>
<dbReference type="Proteomes" id="UP001177023">
    <property type="component" value="Unassembled WGS sequence"/>
</dbReference>
<dbReference type="GO" id="GO:0008270">
    <property type="term" value="F:zinc ion binding"/>
    <property type="evidence" value="ECO:0007669"/>
    <property type="project" value="UniProtKB-KW"/>
</dbReference>
<keyword evidence="9" id="KW-1185">Reference proteome</keyword>
<feature type="region of interest" description="Disordered" evidence="6">
    <location>
        <begin position="182"/>
        <end position="201"/>
    </location>
</feature>
<keyword evidence="3 5" id="KW-0863">Zinc-finger</keyword>
<name>A0AA36FX72_9BILA</name>
<feature type="zinc finger region" description="C3H1-type" evidence="5">
    <location>
        <begin position="45"/>
        <end position="72"/>
    </location>
</feature>
<evidence type="ECO:0000256" key="4">
    <source>
        <dbReference type="ARBA" id="ARBA00022833"/>
    </source>
</evidence>
<feature type="non-terminal residue" evidence="8">
    <location>
        <position position="253"/>
    </location>
</feature>
<evidence type="ECO:0000256" key="3">
    <source>
        <dbReference type="ARBA" id="ARBA00022771"/>
    </source>
</evidence>
<evidence type="ECO:0000256" key="5">
    <source>
        <dbReference type="PROSITE-ProRule" id="PRU00723"/>
    </source>
</evidence>
<comment type="caution">
    <text evidence="8">The sequence shown here is derived from an EMBL/GenBank/DDBJ whole genome shotgun (WGS) entry which is preliminary data.</text>
</comment>
<keyword evidence="4 5" id="KW-0862">Zinc</keyword>
<sequence>MIPGAAVYVVDTIRAMDPAQRAVKQLGVRYFAGALPEVELSPVHDFVDASCRQHQTGCCSRGGICNFMHVREIRNIIRDRLQKRSKSRSPSPCSSRGSSRSRQTASGSALSDFETSEGVRKRRCRRKEPEVVDGNLPTKYQTVPMHTSSDEMSDTDPCVNESLSDDSRATPKAFRTERFVSADEMELPSSDDSEPADLKEKRERDIKKMQIIRHRRWELMKGKIGSSATECAAVDGYEDCQEETTRNAICGFS</sequence>
<dbReference type="PROSITE" id="PS50103">
    <property type="entry name" value="ZF_C3H1"/>
    <property type="match status" value="1"/>
</dbReference>
<dbReference type="GO" id="GO:0003723">
    <property type="term" value="F:RNA binding"/>
    <property type="evidence" value="ECO:0007669"/>
    <property type="project" value="InterPro"/>
</dbReference>
<accession>A0AA36FX72</accession>
<evidence type="ECO:0000313" key="8">
    <source>
        <dbReference type="EMBL" id="CAJ0568177.1"/>
    </source>
</evidence>
<dbReference type="PRINTS" id="PR01848">
    <property type="entry name" value="U2AUXFACTOR"/>
</dbReference>
<feature type="domain" description="C3H1-type" evidence="7">
    <location>
        <begin position="45"/>
        <end position="72"/>
    </location>
</feature>
<dbReference type="GO" id="GO:0000398">
    <property type="term" value="P:mRNA splicing, via spliceosome"/>
    <property type="evidence" value="ECO:0007669"/>
    <property type="project" value="InterPro"/>
</dbReference>
<dbReference type="GO" id="GO:0089701">
    <property type="term" value="C:U2AF complex"/>
    <property type="evidence" value="ECO:0007669"/>
    <property type="project" value="InterPro"/>
</dbReference>
<evidence type="ECO:0000256" key="2">
    <source>
        <dbReference type="ARBA" id="ARBA00022737"/>
    </source>
</evidence>
<keyword evidence="1 5" id="KW-0479">Metal-binding</keyword>
<organism evidence="8 9">
    <name type="scientific">Mesorhabditis spiculigera</name>
    <dbReference type="NCBI Taxonomy" id="96644"/>
    <lineage>
        <taxon>Eukaryota</taxon>
        <taxon>Metazoa</taxon>
        <taxon>Ecdysozoa</taxon>
        <taxon>Nematoda</taxon>
        <taxon>Chromadorea</taxon>
        <taxon>Rhabditida</taxon>
        <taxon>Rhabditina</taxon>
        <taxon>Rhabditomorpha</taxon>
        <taxon>Rhabditoidea</taxon>
        <taxon>Rhabditidae</taxon>
        <taxon>Mesorhabditinae</taxon>
        <taxon>Mesorhabditis</taxon>
    </lineage>
</organism>
<feature type="compositionally biased region" description="Acidic residues" evidence="6">
    <location>
        <begin position="183"/>
        <end position="195"/>
    </location>
</feature>
<dbReference type="PANTHER" id="PTHR12620">
    <property type="entry name" value="U2 SNRNP AUXILIARY FACTOR, SMALL SUBUNIT"/>
    <property type="match status" value="1"/>
</dbReference>
<dbReference type="EMBL" id="CATQJA010001677">
    <property type="protein sequence ID" value="CAJ0568177.1"/>
    <property type="molecule type" value="Genomic_DNA"/>
</dbReference>
<evidence type="ECO:0000256" key="6">
    <source>
        <dbReference type="SAM" id="MobiDB-lite"/>
    </source>
</evidence>
<proteinExistence type="predicted"/>
<reference evidence="8" key="1">
    <citation type="submission" date="2023-06" db="EMBL/GenBank/DDBJ databases">
        <authorList>
            <person name="Delattre M."/>
        </authorList>
    </citation>
    <scope>NUCLEOTIDE SEQUENCE</scope>
    <source>
        <strain evidence="8">AF72</strain>
    </source>
</reference>
<feature type="region of interest" description="Disordered" evidence="6">
    <location>
        <begin position="79"/>
        <end position="171"/>
    </location>
</feature>
<evidence type="ECO:0000256" key="1">
    <source>
        <dbReference type="ARBA" id="ARBA00022723"/>
    </source>
</evidence>
<dbReference type="InterPro" id="IPR000571">
    <property type="entry name" value="Znf_CCCH"/>
</dbReference>
<feature type="compositionally biased region" description="Low complexity" evidence="6">
    <location>
        <begin position="88"/>
        <end position="109"/>
    </location>
</feature>
<feature type="compositionally biased region" description="Polar residues" evidence="6">
    <location>
        <begin position="138"/>
        <end position="147"/>
    </location>
</feature>
<evidence type="ECO:0000313" key="9">
    <source>
        <dbReference type="Proteomes" id="UP001177023"/>
    </source>
</evidence>
<dbReference type="AlphaFoldDB" id="A0AA36FX72"/>
<dbReference type="InterPro" id="IPR009145">
    <property type="entry name" value="U2AF_small"/>
</dbReference>